<sequence>MAWRGDPGADMATAKMEKLRPIFRAGGITYYTFFRGFELQRPPAFWMIVDTPRVKEALRLQ</sequence>
<dbReference type="EMBL" id="CAWUHC010000143">
    <property type="protein sequence ID" value="CAK7235594.1"/>
    <property type="molecule type" value="Genomic_DNA"/>
</dbReference>
<comment type="caution">
    <text evidence="1">The sequence shown here is derived from an EMBL/GenBank/DDBJ whole genome shotgun (WGS) entry which is preliminary data.</text>
</comment>
<gene>
    <name evidence="1" type="ORF">SBRCBS47491_009349</name>
</gene>
<name>A0ABP0CTZ2_9PEZI</name>
<reference evidence="1 2" key="1">
    <citation type="submission" date="2024-01" db="EMBL/GenBank/DDBJ databases">
        <authorList>
            <person name="Allen C."/>
            <person name="Tagirdzhanova G."/>
        </authorList>
    </citation>
    <scope>NUCLEOTIDE SEQUENCE [LARGE SCALE GENOMIC DNA]</scope>
</reference>
<evidence type="ECO:0000313" key="1">
    <source>
        <dbReference type="EMBL" id="CAK7235594.1"/>
    </source>
</evidence>
<evidence type="ECO:0000313" key="2">
    <source>
        <dbReference type="Proteomes" id="UP001642406"/>
    </source>
</evidence>
<dbReference type="Proteomes" id="UP001642406">
    <property type="component" value="Unassembled WGS sequence"/>
</dbReference>
<keyword evidence="2" id="KW-1185">Reference proteome</keyword>
<organism evidence="1 2">
    <name type="scientific">Sporothrix bragantina</name>
    <dbReference type="NCBI Taxonomy" id="671064"/>
    <lineage>
        <taxon>Eukaryota</taxon>
        <taxon>Fungi</taxon>
        <taxon>Dikarya</taxon>
        <taxon>Ascomycota</taxon>
        <taxon>Pezizomycotina</taxon>
        <taxon>Sordariomycetes</taxon>
        <taxon>Sordariomycetidae</taxon>
        <taxon>Ophiostomatales</taxon>
        <taxon>Ophiostomataceae</taxon>
        <taxon>Sporothrix</taxon>
    </lineage>
</organism>
<accession>A0ABP0CTZ2</accession>
<proteinExistence type="predicted"/>
<protein>
    <submittedName>
        <fullName evidence="1">Uncharacterized protein</fullName>
    </submittedName>
</protein>